<evidence type="ECO:0000313" key="1">
    <source>
        <dbReference type="EMBL" id="KAK6988994.1"/>
    </source>
</evidence>
<dbReference type="AlphaFoldDB" id="A0AAV9ZR62"/>
<sequence length="196" mass="21976">LGRYLFSRPTKVHALGLIKSRIWWFPAPTLISICHQYGAKIFFEQAFRWLVPADLRQLSSAQVDMIGVGTYVTLARLKGAIAQHRAIILAAEEPQFDKYGAVGPRHCPVCWNNEACAEDWHSAWWNSVGRALLDGRTPQTWTAALKVLASMHCGRMHLGCRQKMVEHIQGHEGNGVLSEMIDKVSRCLCNGRHCGV</sequence>
<proteinExistence type="predicted"/>
<accession>A0AAV9ZR62</accession>
<evidence type="ECO:0000313" key="2">
    <source>
        <dbReference type="Proteomes" id="UP001362999"/>
    </source>
</evidence>
<protein>
    <submittedName>
        <fullName evidence="1">Uncharacterized protein</fullName>
    </submittedName>
</protein>
<gene>
    <name evidence="1" type="ORF">R3P38DRAFT_2572323</name>
</gene>
<dbReference type="EMBL" id="JAWWNJ010000118">
    <property type="protein sequence ID" value="KAK6988994.1"/>
    <property type="molecule type" value="Genomic_DNA"/>
</dbReference>
<feature type="non-terminal residue" evidence="1">
    <location>
        <position position="1"/>
    </location>
</feature>
<name>A0AAV9ZR62_9AGAR</name>
<dbReference type="Proteomes" id="UP001362999">
    <property type="component" value="Unassembled WGS sequence"/>
</dbReference>
<reference evidence="1 2" key="1">
    <citation type="journal article" date="2024" name="J Genomics">
        <title>Draft genome sequencing and assembly of Favolaschia claudopus CIRM-BRFM 2984 isolated from oak limbs.</title>
        <authorList>
            <person name="Navarro D."/>
            <person name="Drula E."/>
            <person name="Chaduli D."/>
            <person name="Cazenave R."/>
            <person name="Ahrendt S."/>
            <person name="Wang J."/>
            <person name="Lipzen A."/>
            <person name="Daum C."/>
            <person name="Barry K."/>
            <person name="Grigoriev I.V."/>
            <person name="Favel A."/>
            <person name="Rosso M.N."/>
            <person name="Martin F."/>
        </authorList>
    </citation>
    <scope>NUCLEOTIDE SEQUENCE [LARGE SCALE GENOMIC DNA]</scope>
    <source>
        <strain evidence="1 2">CIRM-BRFM 2984</strain>
    </source>
</reference>
<organism evidence="1 2">
    <name type="scientific">Favolaschia claudopus</name>
    <dbReference type="NCBI Taxonomy" id="2862362"/>
    <lineage>
        <taxon>Eukaryota</taxon>
        <taxon>Fungi</taxon>
        <taxon>Dikarya</taxon>
        <taxon>Basidiomycota</taxon>
        <taxon>Agaricomycotina</taxon>
        <taxon>Agaricomycetes</taxon>
        <taxon>Agaricomycetidae</taxon>
        <taxon>Agaricales</taxon>
        <taxon>Marasmiineae</taxon>
        <taxon>Mycenaceae</taxon>
        <taxon>Favolaschia</taxon>
    </lineage>
</organism>
<comment type="caution">
    <text evidence="1">The sequence shown here is derived from an EMBL/GenBank/DDBJ whole genome shotgun (WGS) entry which is preliminary data.</text>
</comment>
<keyword evidence="2" id="KW-1185">Reference proteome</keyword>